<dbReference type="Pfam" id="PF03646">
    <property type="entry name" value="FlaG"/>
    <property type="match status" value="1"/>
</dbReference>
<protein>
    <submittedName>
        <fullName evidence="1">Uncharacterized protein</fullName>
    </submittedName>
</protein>
<reference evidence="1 2" key="1">
    <citation type="journal article" date="2010" name="Int. J. Syst. Evol. Microbiol.">
        <title>Vagococcus penaei sp. nov., isolated from spoilage microbiota of cooked shrimp (Penaeus vannamei).</title>
        <authorList>
            <person name="Jaffres E."/>
            <person name="Prevost H."/>
            <person name="Rossero A."/>
            <person name="Joffraud J.J."/>
            <person name="Dousset X."/>
        </authorList>
    </citation>
    <scope>NUCLEOTIDE SEQUENCE [LARGE SCALE GENOMIC DNA]</scope>
    <source>
        <strain evidence="1 2">CD276</strain>
    </source>
</reference>
<organism evidence="1 2">
    <name type="scientific">Vagococcus penaei</name>
    <dbReference type="NCBI Taxonomy" id="633807"/>
    <lineage>
        <taxon>Bacteria</taxon>
        <taxon>Bacillati</taxon>
        <taxon>Bacillota</taxon>
        <taxon>Bacilli</taxon>
        <taxon>Lactobacillales</taxon>
        <taxon>Enterococcaceae</taxon>
        <taxon>Vagococcus</taxon>
    </lineage>
</organism>
<dbReference type="InterPro" id="IPR005186">
    <property type="entry name" value="FlaG"/>
</dbReference>
<evidence type="ECO:0000313" key="1">
    <source>
        <dbReference type="EMBL" id="AQP54596.1"/>
    </source>
</evidence>
<dbReference type="RefSeq" id="WP_077276684.1">
    <property type="nucleotide sequence ID" value="NZ_CP019609.1"/>
</dbReference>
<dbReference type="KEGG" id="vpi:BW732_10545"/>
<dbReference type="Gene3D" id="3.30.160.170">
    <property type="entry name" value="FlaG-like"/>
    <property type="match status" value="1"/>
</dbReference>
<sequence>MDIQPIVHQINRLKPVTDGKIMNDLPDNRPTLPSKLQERVDELVDPHGNIYQAGTISSYSKEKIQEEIAYANRFLVGHQTKFHYQIHEETGRTIVELRDIQTDEIVKEIPPSEFLDVVAEIWKLSGIIVDKEG</sequence>
<gene>
    <name evidence="1" type="ORF">BW732_10545</name>
</gene>
<dbReference type="SUPFAM" id="SSF160214">
    <property type="entry name" value="FlaG-like"/>
    <property type="match status" value="1"/>
</dbReference>
<dbReference type="AlphaFoldDB" id="A0A1Q2D8B5"/>
<dbReference type="OrthoDB" id="9799867at2"/>
<proteinExistence type="predicted"/>
<dbReference type="PANTHER" id="PTHR37166">
    <property type="entry name" value="PROTEIN FLAG"/>
    <property type="match status" value="1"/>
</dbReference>
<name>A0A1Q2D8B5_9ENTE</name>
<dbReference type="InterPro" id="IPR035924">
    <property type="entry name" value="FlaG-like_sf"/>
</dbReference>
<dbReference type="EMBL" id="CP019609">
    <property type="protein sequence ID" value="AQP54596.1"/>
    <property type="molecule type" value="Genomic_DNA"/>
</dbReference>
<dbReference type="STRING" id="633807.BW732_10545"/>
<evidence type="ECO:0000313" key="2">
    <source>
        <dbReference type="Proteomes" id="UP000188246"/>
    </source>
</evidence>
<dbReference type="Proteomes" id="UP000188246">
    <property type="component" value="Chromosome"/>
</dbReference>
<accession>A0A1Q2D8B5</accession>
<keyword evidence="2" id="KW-1185">Reference proteome</keyword>
<dbReference type="PANTHER" id="PTHR37166:SF1">
    <property type="entry name" value="PROTEIN FLAG"/>
    <property type="match status" value="1"/>
</dbReference>